<comment type="caution">
    <text evidence="7">The sequence shown here is derived from an EMBL/GenBank/DDBJ whole genome shotgun (WGS) entry which is preliminary data.</text>
</comment>
<evidence type="ECO:0000256" key="1">
    <source>
        <dbReference type="ARBA" id="ARBA00004141"/>
    </source>
</evidence>
<feature type="transmembrane region" description="Helical" evidence="5">
    <location>
        <begin position="263"/>
        <end position="286"/>
    </location>
</feature>
<dbReference type="OrthoDB" id="5141738at2759"/>
<evidence type="ECO:0000313" key="8">
    <source>
        <dbReference type="Proteomes" id="UP000799429"/>
    </source>
</evidence>
<evidence type="ECO:0000313" key="7">
    <source>
        <dbReference type="EMBL" id="KAF2839590.1"/>
    </source>
</evidence>
<dbReference type="Proteomes" id="UP000799429">
    <property type="component" value="Unassembled WGS sequence"/>
</dbReference>
<dbReference type="PROSITE" id="PS50850">
    <property type="entry name" value="MFS"/>
    <property type="match status" value="1"/>
</dbReference>
<feature type="transmembrane region" description="Helical" evidence="5">
    <location>
        <begin position="397"/>
        <end position="420"/>
    </location>
</feature>
<evidence type="ECO:0000256" key="3">
    <source>
        <dbReference type="ARBA" id="ARBA00022989"/>
    </source>
</evidence>
<dbReference type="GO" id="GO:0005886">
    <property type="term" value="C:plasma membrane"/>
    <property type="evidence" value="ECO:0007669"/>
    <property type="project" value="TreeGrafter"/>
</dbReference>
<dbReference type="Gene3D" id="1.20.1250.20">
    <property type="entry name" value="MFS general substrate transporter like domains"/>
    <property type="match status" value="1"/>
</dbReference>
<comment type="subcellular location">
    <subcellularLocation>
        <location evidence="1">Membrane</location>
        <topology evidence="1">Multi-pass membrane protein</topology>
    </subcellularLocation>
</comment>
<dbReference type="PANTHER" id="PTHR23502">
    <property type="entry name" value="MAJOR FACILITATOR SUPERFAMILY"/>
    <property type="match status" value="1"/>
</dbReference>
<protein>
    <submittedName>
        <fullName evidence="7">MFS general substrate transporter</fullName>
    </submittedName>
</protein>
<keyword evidence="2 5" id="KW-0812">Transmembrane</keyword>
<dbReference type="SUPFAM" id="SSF103473">
    <property type="entry name" value="MFS general substrate transporter"/>
    <property type="match status" value="1"/>
</dbReference>
<gene>
    <name evidence="7" type="ORF">M501DRAFT_932496</name>
</gene>
<dbReference type="Pfam" id="PF07690">
    <property type="entry name" value="MFS_1"/>
    <property type="match status" value="1"/>
</dbReference>
<dbReference type="InterPro" id="IPR020846">
    <property type="entry name" value="MFS_dom"/>
</dbReference>
<feature type="transmembrane region" description="Helical" evidence="5">
    <location>
        <begin position="306"/>
        <end position="327"/>
    </location>
</feature>
<organism evidence="7 8">
    <name type="scientific">Patellaria atrata CBS 101060</name>
    <dbReference type="NCBI Taxonomy" id="1346257"/>
    <lineage>
        <taxon>Eukaryota</taxon>
        <taxon>Fungi</taxon>
        <taxon>Dikarya</taxon>
        <taxon>Ascomycota</taxon>
        <taxon>Pezizomycotina</taxon>
        <taxon>Dothideomycetes</taxon>
        <taxon>Dothideomycetes incertae sedis</taxon>
        <taxon>Patellariales</taxon>
        <taxon>Patellariaceae</taxon>
        <taxon>Patellaria</taxon>
    </lineage>
</organism>
<evidence type="ECO:0000256" key="4">
    <source>
        <dbReference type="ARBA" id="ARBA00023136"/>
    </source>
</evidence>
<keyword evidence="3 5" id="KW-1133">Transmembrane helix</keyword>
<proteinExistence type="predicted"/>
<keyword evidence="4 5" id="KW-0472">Membrane</keyword>
<sequence>MNFNVTLGSSLPSGAGESLDRAFGVTSKFQKPLPVAVFLVGYIFGPIVFAPLSESWGRRPVFLSSFTIYTAFTFGCAFAPNWSTFLFFRFMLGCAAAAPQTVSGGLFSDIYPELGPRGLAVTVLGLTSNVGPLVGPIVSGFTASKGWKWQFWVALILAGANWPLLLMMPETFAPVLNAKAAPEFGKMTPDTLLDINRYERTTKSSRIKKISVLLTRPIRVLREPLVFFTDLFILYQYIIFFLYFGAYPIIFRGTYDMSPGVSALMFIPTGIGAIFAILIFVAWDTYHRRAVALHKPWAAQEEYRRLPLACLGGPLFALSEFWLGWAARRSVHWSVPALSGVPLGIGIDLTFLALNNYLTDAYGIYSASVLASSVITRNLVAALVIPLTTYPLYETLGTSWACTLLGGLCLILTPIPFAFIRWGPVLRERSPFSQKLARMREAAELREKGQGPGEEVL</sequence>
<accession>A0A9P4SBI4</accession>
<dbReference type="InterPro" id="IPR036259">
    <property type="entry name" value="MFS_trans_sf"/>
</dbReference>
<feature type="transmembrane region" description="Helical" evidence="5">
    <location>
        <begin position="33"/>
        <end position="52"/>
    </location>
</feature>
<name>A0A9P4SBI4_9PEZI</name>
<dbReference type="EMBL" id="MU006094">
    <property type="protein sequence ID" value="KAF2839590.1"/>
    <property type="molecule type" value="Genomic_DNA"/>
</dbReference>
<feature type="transmembrane region" description="Helical" evidence="5">
    <location>
        <begin position="361"/>
        <end position="385"/>
    </location>
</feature>
<feature type="transmembrane region" description="Helical" evidence="5">
    <location>
        <begin position="333"/>
        <end position="354"/>
    </location>
</feature>
<evidence type="ECO:0000256" key="5">
    <source>
        <dbReference type="SAM" id="Phobius"/>
    </source>
</evidence>
<keyword evidence="8" id="KW-1185">Reference proteome</keyword>
<feature type="transmembrane region" description="Helical" evidence="5">
    <location>
        <begin position="119"/>
        <end position="143"/>
    </location>
</feature>
<feature type="domain" description="Major facilitator superfamily (MFS) profile" evidence="6">
    <location>
        <begin position="1"/>
        <end position="424"/>
    </location>
</feature>
<dbReference type="InterPro" id="IPR011701">
    <property type="entry name" value="MFS"/>
</dbReference>
<dbReference type="AlphaFoldDB" id="A0A9P4SBI4"/>
<dbReference type="GO" id="GO:0022857">
    <property type="term" value="F:transmembrane transporter activity"/>
    <property type="evidence" value="ECO:0007669"/>
    <property type="project" value="InterPro"/>
</dbReference>
<evidence type="ECO:0000256" key="2">
    <source>
        <dbReference type="ARBA" id="ARBA00022692"/>
    </source>
</evidence>
<feature type="transmembrane region" description="Helical" evidence="5">
    <location>
        <begin position="225"/>
        <end position="251"/>
    </location>
</feature>
<dbReference type="PANTHER" id="PTHR23502:SF74">
    <property type="entry name" value="MAJOR FACILITATOR SUPERFAMILY (MFS) PROFILE DOMAIN-CONTAINING PROTEIN"/>
    <property type="match status" value="1"/>
</dbReference>
<evidence type="ECO:0000259" key="6">
    <source>
        <dbReference type="PROSITE" id="PS50850"/>
    </source>
</evidence>
<feature type="transmembrane region" description="Helical" evidence="5">
    <location>
        <begin position="61"/>
        <end position="80"/>
    </location>
</feature>
<reference evidence="7" key="1">
    <citation type="journal article" date="2020" name="Stud. Mycol.">
        <title>101 Dothideomycetes genomes: a test case for predicting lifestyles and emergence of pathogens.</title>
        <authorList>
            <person name="Haridas S."/>
            <person name="Albert R."/>
            <person name="Binder M."/>
            <person name="Bloem J."/>
            <person name="Labutti K."/>
            <person name="Salamov A."/>
            <person name="Andreopoulos B."/>
            <person name="Baker S."/>
            <person name="Barry K."/>
            <person name="Bills G."/>
            <person name="Bluhm B."/>
            <person name="Cannon C."/>
            <person name="Castanera R."/>
            <person name="Culley D."/>
            <person name="Daum C."/>
            <person name="Ezra D."/>
            <person name="Gonzalez J."/>
            <person name="Henrissat B."/>
            <person name="Kuo A."/>
            <person name="Liang C."/>
            <person name="Lipzen A."/>
            <person name="Lutzoni F."/>
            <person name="Magnuson J."/>
            <person name="Mondo S."/>
            <person name="Nolan M."/>
            <person name="Ohm R."/>
            <person name="Pangilinan J."/>
            <person name="Park H.-J."/>
            <person name="Ramirez L."/>
            <person name="Alfaro M."/>
            <person name="Sun H."/>
            <person name="Tritt A."/>
            <person name="Yoshinaga Y."/>
            <person name="Zwiers L.-H."/>
            <person name="Turgeon B."/>
            <person name="Goodwin S."/>
            <person name="Spatafora J."/>
            <person name="Crous P."/>
            <person name="Grigoriev I."/>
        </authorList>
    </citation>
    <scope>NUCLEOTIDE SEQUENCE</scope>
    <source>
        <strain evidence="7">CBS 101060</strain>
    </source>
</reference>